<proteinExistence type="predicted"/>
<feature type="transmembrane region" description="Helical" evidence="1">
    <location>
        <begin position="12"/>
        <end position="31"/>
    </location>
</feature>
<keyword evidence="1" id="KW-0812">Transmembrane</keyword>
<evidence type="ECO:0000313" key="3">
    <source>
        <dbReference type="Proteomes" id="UP000199455"/>
    </source>
</evidence>
<organism evidence="2 3">
    <name type="scientific">Pedobacter soli</name>
    <dbReference type="NCBI Taxonomy" id="390242"/>
    <lineage>
        <taxon>Bacteria</taxon>
        <taxon>Pseudomonadati</taxon>
        <taxon>Bacteroidota</taxon>
        <taxon>Sphingobacteriia</taxon>
        <taxon>Sphingobacteriales</taxon>
        <taxon>Sphingobacteriaceae</taxon>
        <taxon>Pedobacter</taxon>
    </lineage>
</organism>
<name>A0A1G6J6U8_9SPHI</name>
<keyword evidence="1" id="KW-0472">Membrane</keyword>
<keyword evidence="3" id="KW-1185">Reference proteome</keyword>
<sequence length="126" mass="14575">MVCNYFKQKAYGFVCLLIYLFFMTVTVLAIFETDFKPDLSLGKIMNERLKIAAADLQDIHLQPLHSLGQRSDDLVVYMSYNPKYKIRWRVVNDVPEDVEQFVGQVCGDLGYIHWKTATINVFKGSE</sequence>
<evidence type="ECO:0000313" key="2">
    <source>
        <dbReference type="EMBL" id="SDC14283.1"/>
    </source>
</evidence>
<dbReference type="EMBL" id="FMZH01000001">
    <property type="protein sequence ID" value="SDC14283.1"/>
    <property type="molecule type" value="Genomic_DNA"/>
</dbReference>
<protein>
    <submittedName>
        <fullName evidence="2">Uncharacterized protein</fullName>
    </submittedName>
</protein>
<dbReference type="AlphaFoldDB" id="A0A1G6J6U8"/>
<accession>A0A1G6J6U8</accession>
<keyword evidence="1" id="KW-1133">Transmembrane helix</keyword>
<evidence type="ECO:0000256" key="1">
    <source>
        <dbReference type="SAM" id="Phobius"/>
    </source>
</evidence>
<reference evidence="3" key="1">
    <citation type="submission" date="2016-10" db="EMBL/GenBank/DDBJ databases">
        <authorList>
            <person name="Varghese N."/>
            <person name="Submissions S."/>
        </authorList>
    </citation>
    <scope>NUCLEOTIDE SEQUENCE [LARGE SCALE GENOMIC DNA]</scope>
    <source>
        <strain evidence="3">DSM 18609</strain>
    </source>
</reference>
<gene>
    <name evidence="2" type="ORF">SAMN04488024_101358</name>
</gene>
<dbReference type="Proteomes" id="UP000199455">
    <property type="component" value="Unassembled WGS sequence"/>
</dbReference>